<protein>
    <submittedName>
        <fullName evidence="2">Uncharacterized protein isoform X1</fullName>
    </submittedName>
</protein>
<evidence type="ECO:0000313" key="2">
    <source>
        <dbReference type="RefSeq" id="XP_073773342.1"/>
    </source>
</evidence>
<sequence>MDIFIYIVFLLIMEVQCYNAPTVRVSSDVISEISSVKISCETPAYVTVTQCYFTINREDKNVKVSPSCEQEFSGAELLIWANRKSPQSVDIICYYTTNERGINNPSSHSPAATVTVLDTLQKPFISVSEDDYLPTISCEIPLSVRAEFRCSFYTEDGARLIRSFSQRSQNKENHICIFYPNYSNLFTQSVNSRQISCDYTTAIKTDFTSPRSDTVTIRGLSQARLSASASVLQETDTVELSCNNTEELKMEMCVFNKYEREGDSKLSSSCQLSLTASQISAWSGDQSSSVNITCFYTVRKGHNQTPSPQSDPVTVTVQTSTPTTTAYTTTTAMKTLTLTVTPTPATTTNTESDFQSQTDSMIQTLVSTKMSTSKASQTDTKSYVSNVQTITAHKDQPISKYKVTWLIVLVCIGIGVILSGFLGIICVCWFASKSCLQCNKMKSTKPDVSSQGIGVSGSGPPELYSLITSAPDTSQPVLEDSRQHNTADPADTFMTVNPMYQCSDISVNKKIQGNTKESEDVYHLYSTIPDKPVQSSTGDQEYSLVQMHR</sequence>
<gene>
    <name evidence="2" type="primary">LOC110440127</name>
</gene>
<name>A0AC58GUD4_DANRE</name>
<proteinExistence type="predicted"/>
<reference evidence="2" key="1">
    <citation type="submission" date="2025-08" db="UniProtKB">
        <authorList>
            <consortium name="RefSeq"/>
        </authorList>
    </citation>
    <scope>IDENTIFICATION</scope>
    <source>
        <strain evidence="2">Tuebingen</strain>
        <tissue evidence="2">Fibroblasts and whole tissue</tissue>
    </source>
</reference>
<organism evidence="1 2">
    <name type="scientific">Danio rerio</name>
    <name type="common">Zebrafish</name>
    <name type="synonym">Brachydanio rerio</name>
    <dbReference type="NCBI Taxonomy" id="7955"/>
    <lineage>
        <taxon>Eukaryota</taxon>
        <taxon>Metazoa</taxon>
        <taxon>Chordata</taxon>
        <taxon>Craniata</taxon>
        <taxon>Vertebrata</taxon>
        <taxon>Euteleostomi</taxon>
        <taxon>Actinopterygii</taxon>
        <taxon>Neopterygii</taxon>
        <taxon>Teleostei</taxon>
        <taxon>Ostariophysi</taxon>
        <taxon>Cypriniformes</taxon>
        <taxon>Danionidae</taxon>
        <taxon>Danioninae</taxon>
        <taxon>Danio</taxon>
    </lineage>
</organism>
<dbReference type="Proteomes" id="UP000000437">
    <property type="component" value="Chromosome 11"/>
</dbReference>
<dbReference type="RefSeq" id="XP_073773342.1">
    <property type="nucleotide sequence ID" value="XM_073917241.1"/>
</dbReference>
<evidence type="ECO:0000313" key="1">
    <source>
        <dbReference type="Proteomes" id="UP000000437"/>
    </source>
</evidence>
<keyword evidence="1" id="KW-1185">Reference proteome</keyword>
<accession>A0AC58GUD4</accession>